<dbReference type="Pfam" id="PF01433">
    <property type="entry name" value="Peptidase_M1"/>
    <property type="match status" value="1"/>
</dbReference>
<dbReference type="AlphaFoldDB" id="A0AAU8FHH2"/>
<dbReference type="GO" id="GO:0008237">
    <property type="term" value="F:metallopeptidase activity"/>
    <property type="evidence" value="ECO:0007669"/>
    <property type="project" value="InterPro"/>
</dbReference>
<dbReference type="GO" id="GO:0004177">
    <property type="term" value="F:aminopeptidase activity"/>
    <property type="evidence" value="ECO:0007669"/>
    <property type="project" value="UniProtKB-KW"/>
</dbReference>
<organism evidence="2">
    <name type="scientific">Dyadobacter sp. 676</name>
    <dbReference type="NCBI Taxonomy" id="3088362"/>
    <lineage>
        <taxon>Bacteria</taxon>
        <taxon>Pseudomonadati</taxon>
        <taxon>Bacteroidota</taxon>
        <taxon>Cytophagia</taxon>
        <taxon>Cytophagales</taxon>
        <taxon>Spirosomataceae</taxon>
        <taxon>Dyadobacter</taxon>
    </lineage>
</organism>
<dbReference type="SUPFAM" id="SSF55486">
    <property type="entry name" value="Metalloproteases ('zincins'), catalytic domain"/>
    <property type="match status" value="1"/>
</dbReference>
<name>A0AAU8FHH2_9BACT</name>
<evidence type="ECO:0000259" key="1">
    <source>
        <dbReference type="Pfam" id="PF01433"/>
    </source>
</evidence>
<dbReference type="GO" id="GO:0008270">
    <property type="term" value="F:zinc ion binding"/>
    <property type="evidence" value="ECO:0007669"/>
    <property type="project" value="InterPro"/>
</dbReference>
<keyword evidence="2" id="KW-0378">Hydrolase</keyword>
<dbReference type="Gene3D" id="1.10.390.10">
    <property type="entry name" value="Neutral Protease Domain 2"/>
    <property type="match status" value="1"/>
</dbReference>
<dbReference type="RefSeq" id="WP_353719273.1">
    <property type="nucleotide sequence ID" value="NZ_CP159289.1"/>
</dbReference>
<dbReference type="InterPro" id="IPR027268">
    <property type="entry name" value="Peptidase_M4/M1_CTD_sf"/>
</dbReference>
<dbReference type="EMBL" id="CP159289">
    <property type="protein sequence ID" value="XCH23949.1"/>
    <property type="molecule type" value="Genomic_DNA"/>
</dbReference>
<accession>A0AAU8FHH2</accession>
<dbReference type="InterPro" id="IPR014782">
    <property type="entry name" value="Peptidase_M1_dom"/>
</dbReference>
<proteinExistence type="predicted"/>
<evidence type="ECO:0000313" key="2">
    <source>
        <dbReference type="EMBL" id="XCH23949.1"/>
    </source>
</evidence>
<sequence length="306" mass="34535">MSLHWPKSRIIPVRQRPIRGVIFSQERANFRSNPGNSSGFNFAYATTAHETAHQWWAGRVAAPAGPGDALLTESLAKYTEAVVTEKRFGKMYLRPYHVKDSQLYFAYRSAASEKELPLWQTVNQPFVYYQKGGLALFRLKEALGEAHMTRALHELVERYGYPARKPGPPTVVDALKRGANAAQIRLIDELFKKVIVFDNDIKILSSKPLSNNRQLLVLEINVRKTDETSGKPVPVTPDDDIDIAVFDREIVPDTAPPDPVYLQRHHFSKRRSVVTMAVPRTAMTVVLDPLSTMPDINYHDNSATLK</sequence>
<feature type="domain" description="Peptidase M1 membrane alanine aminopeptidase" evidence="1">
    <location>
        <begin position="45"/>
        <end position="165"/>
    </location>
</feature>
<gene>
    <name evidence="2" type="ORF">ABV298_27135</name>
</gene>
<keyword evidence="2" id="KW-0031">Aminopeptidase</keyword>
<keyword evidence="2" id="KW-0645">Protease</keyword>
<protein>
    <submittedName>
        <fullName evidence="2">M1 family aminopeptidase</fullName>
    </submittedName>
</protein>
<reference evidence="2" key="1">
    <citation type="submission" date="2024-06" db="EMBL/GenBank/DDBJ databases">
        <title>Sequencing and assembly of the genome of Dyadobacter sp. strain 676, a symbiont of Cyamopsis tetragonoloba.</title>
        <authorList>
            <person name="Guro P."/>
            <person name="Sazanova A."/>
            <person name="Kuznetsova I."/>
            <person name="Belimov A."/>
            <person name="Safronova V."/>
        </authorList>
    </citation>
    <scope>NUCLEOTIDE SEQUENCE</scope>
    <source>
        <strain evidence="2">676</strain>
    </source>
</reference>